<feature type="region of interest" description="Disordered" evidence="1">
    <location>
        <begin position="1"/>
        <end position="55"/>
    </location>
</feature>
<sequence>MENFSLKQCGTGGTKRRESAGSGEPEEFVPRSTGTFGTKGREPAGSAETGKFSTG</sequence>
<name>A0AA38GAK6_TAXCH</name>
<evidence type="ECO:0000313" key="2">
    <source>
        <dbReference type="EMBL" id="KAH9317894.1"/>
    </source>
</evidence>
<dbReference type="Proteomes" id="UP000824469">
    <property type="component" value="Unassembled WGS sequence"/>
</dbReference>
<reference evidence="2 3" key="1">
    <citation type="journal article" date="2021" name="Nat. Plants">
        <title>The Taxus genome provides insights into paclitaxel biosynthesis.</title>
        <authorList>
            <person name="Xiong X."/>
            <person name="Gou J."/>
            <person name="Liao Q."/>
            <person name="Li Y."/>
            <person name="Zhou Q."/>
            <person name="Bi G."/>
            <person name="Li C."/>
            <person name="Du R."/>
            <person name="Wang X."/>
            <person name="Sun T."/>
            <person name="Guo L."/>
            <person name="Liang H."/>
            <person name="Lu P."/>
            <person name="Wu Y."/>
            <person name="Zhang Z."/>
            <person name="Ro D.K."/>
            <person name="Shang Y."/>
            <person name="Huang S."/>
            <person name="Yan J."/>
        </authorList>
    </citation>
    <scope>NUCLEOTIDE SEQUENCE [LARGE SCALE GENOMIC DNA]</scope>
    <source>
        <strain evidence="2">Ta-2019</strain>
    </source>
</reference>
<proteinExistence type="predicted"/>
<feature type="non-terminal residue" evidence="2">
    <location>
        <position position="55"/>
    </location>
</feature>
<accession>A0AA38GAK6</accession>
<evidence type="ECO:0000313" key="3">
    <source>
        <dbReference type="Proteomes" id="UP000824469"/>
    </source>
</evidence>
<gene>
    <name evidence="2" type="ORF">KI387_019663</name>
</gene>
<evidence type="ECO:0000256" key="1">
    <source>
        <dbReference type="SAM" id="MobiDB-lite"/>
    </source>
</evidence>
<dbReference type="AlphaFoldDB" id="A0AA38GAK6"/>
<dbReference type="EMBL" id="JAHRHJ020000004">
    <property type="protein sequence ID" value="KAH9317894.1"/>
    <property type="molecule type" value="Genomic_DNA"/>
</dbReference>
<organism evidence="2 3">
    <name type="scientific">Taxus chinensis</name>
    <name type="common">Chinese yew</name>
    <name type="synonym">Taxus wallichiana var. chinensis</name>
    <dbReference type="NCBI Taxonomy" id="29808"/>
    <lineage>
        <taxon>Eukaryota</taxon>
        <taxon>Viridiplantae</taxon>
        <taxon>Streptophyta</taxon>
        <taxon>Embryophyta</taxon>
        <taxon>Tracheophyta</taxon>
        <taxon>Spermatophyta</taxon>
        <taxon>Pinopsida</taxon>
        <taxon>Pinidae</taxon>
        <taxon>Conifers II</taxon>
        <taxon>Cupressales</taxon>
        <taxon>Taxaceae</taxon>
        <taxon>Taxus</taxon>
    </lineage>
</organism>
<protein>
    <submittedName>
        <fullName evidence="2">Uncharacterized protein</fullName>
    </submittedName>
</protein>
<keyword evidence="3" id="KW-1185">Reference proteome</keyword>
<comment type="caution">
    <text evidence="2">The sequence shown here is derived from an EMBL/GenBank/DDBJ whole genome shotgun (WGS) entry which is preliminary data.</text>
</comment>